<organism evidence="2 3">
    <name type="scientific">Fodinibacter luteus</name>
    <dbReference type="NCBI Taxonomy" id="552064"/>
    <lineage>
        <taxon>Bacteria</taxon>
        <taxon>Bacillati</taxon>
        <taxon>Actinomycetota</taxon>
        <taxon>Actinomycetes</taxon>
        <taxon>Micrococcales</taxon>
        <taxon>Intrasporangiaceae</taxon>
        <taxon>Fodinibacter (ex Wang et al. 2009)</taxon>
    </lineage>
</organism>
<keyword evidence="3" id="KW-1185">Reference proteome</keyword>
<keyword evidence="1" id="KW-0812">Transmembrane</keyword>
<reference evidence="3" key="1">
    <citation type="journal article" date="2019" name="Int. J. Syst. Evol. Microbiol.">
        <title>The Global Catalogue of Microorganisms (GCM) 10K type strain sequencing project: providing services to taxonomists for standard genome sequencing and annotation.</title>
        <authorList>
            <consortium name="The Broad Institute Genomics Platform"/>
            <consortium name="The Broad Institute Genome Sequencing Center for Infectious Disease"/>
            <person name="Wu L."/>
            <person name="Ma J."/>
        </authorList>
    </citation>
    <scope>NUCLEOTIDE SEQUENCE [LARGE SCALE GENOMIC DNA]</scope>
    <source>
        <strain evidence="3">JCM 17809</strain>
    </source>
</reference>
<keyword evidence="1" id="KW-1133">Transmembrane helix</keyword>
<keyword evidence="1" id="KW-0472">Membrane</keyword>
<protein>
    <submittedName>
        <fullName evidence="2">Uncharacterized protein</fullName>
    </submittedName>
</protein>
<evidence type="ECO:0000313" key="2">
    <source>
        <dbReference type="EMBL" id="GAA4396905.1"/>
    </source>
</evidence>
<proteinExistence type="predicted"/>
<name>A0ABP8JW34_9MICO</name>
<dbReference type="RefSeq" id="WP_345201178.1">
    <property type="nucleotide sequence ID" value="NZ_BAABGM010000001.1"/>
</dbReference>
<feature type="transmembrane region" description="Helical" evidence="1">
    <location>
        <begin position="15"/>
        <end position="37"/>
    </location>
</feature>
<dbReference type="Proteomes" id="UP001500945">
    <property type="component" value="Unassembled WGS sequence"/>
</dbReference>
<sequence>MGHSVSASPDVWQSAANVALVLSLLGLAIVPAAWLILTTPDQGDQS</sequence>
<comment type="caution">
    <text evidence="2">The sequence shown here is derived from an EMBL/GenBank/DDBJ whole genome shotgun (WGS) entry which is preliminary data.</text>
</comment>
<accession>A0ABP8JW34</accession>
<evidence type="ECO:0000313" key="3">
    <source>
        <dbReference type="Proteomes" id="UP001500945"/>
    </source>
</evidence>
<gene>
    <name evidence="2" type="ORF">GCM10023168_01330</name>
</gene>
<dbReference type="EMBL" id="BAABGM010000001">
    <property type="protein sequence ID" value="GAA4396905.1"/>
    <property type="molecule type" value="Genomic_DNA"/>
</dbReference>
<evidence type="ECO:0000256" key="1">
    <source>
        <dbReference type="SAM" id="Phobius"/>
    </source>
</evidence>